<dbReference type="Gene3D" id="1.10.8.10">
    <property type="entry name" value="DNA helicase RuvA subunit, C-terminal domain"/>
    <property type="match status" value="1"/>
</dbReference>
<organism evidence="5 6">
    <name type="scientific">Candidatus Limenecus avicola</name>
    <dbReference type="NCBI Taxonomy" id="2840847"/>
    <lineage>
        <taxon>Bacteria</taxon>
        <taxon>Bacillati</taxon>
        <taxon>Bacillota</taxon>
        <taxon>Clostridia</taxon>
        <taxon>Eubacteriales</taxon>
        <taxon>Clostridiaceae</taxon>
        <taxon>Clostridiaceae incertae sedis</taxon>
        <taxon>Candidatus Limenecus</taxon>
    </lineage>
</organism>
<dbReference type="PANTHER" id="PTHR18895">
    <property type="entry name" value="HEMK METHYLTRANSFERASE"/>
    <property type="match status" value="1"/>
</dbReference>
<reference evidence="5" key="1">
    <citation type="submission" date="2020-10" db="EMBL/GenBank/DDBJ databases">
        <authorList>
            <person name="Gilroy R."/>
        </authorList>
    </citation>
    <scope>NUCLEOTIDE SEQUENCE</scope>
    <source>
        <strain evidence="5">CHK154-7741</strain>
    </source>
</reference>
<accession>A0A9D1SRD3</accession>
<feature type="domain" description="Methyltransferase" evidence="4">
    <location>
        <begin position="115"/>
        <end position="265"/>
    </location>
</feature>
<evidence type="ECO:0000259" key="4">
    <source>
        <dbReference type="Pfam" id="PF13847"/>
    </source>
</evidence>
<dbReference type="GO" id="GO:0102559">
    <property type="term" value="F:peptide chain release factor N(5)-glutamine methyltransferase activity"/>
    <property type="evidence" value="ECO:0007669"/>
    <property type="project" value="UniProtKB-EC"/>
</dbReference>
<proteinExistence type="predicted"/>
<dbReference type="EMBL" id="DVOD01000016">
    <property type="protein sequence ID" value="HIU91932.1"/>
    <property type="molecule type" value="Genomic_DNA"/>
</dbReference>
<evidence type="ECO:0000256" key="2">
    <source>
        <dbReference type="ARBA" id="ARBA00022679"/>
    </source>
</evidence>
<evidence type="ECO:0000313" key="5">
    <source>
        <dbReference type="EMBL" id="HIU91932.1"/>
    </source>
</evidence>
<dbReference type="InterPro" id="IPR050320">
    <property type="entry name" value="N5-glutamine_MTase"/>
</dbReference>
<dbReference type="EC" id="2.1.1.297" evidence="5"/>
<keyword evidence="1 5" id="KW-0489">Methyltransferase</keyword>
<dbReference type="PANTHER" id="PTHR18895:SF74">
    <property type="entry name" value="MTRF1L RELEASE FACTOR GLUTAMINE METHYLTRANSFERASE"/>
    <property type="match status" value="1"/>
</dbReference>
<dbReference type="InterPro" id="IPR002052">
    <property type="entry name" value="DNA_methylase_N6_adenine_CS"/>
</dbReference>
<dbReference type="GO" id="GO:0032259">
    <property type="term" value="P:methylation"/>
    <property type="evidence" value="ECO:0007669"/>
    <property type="project" value="UniProtKB-KW"/>
</dbReference>
<dbReference type="NCBIfam" id="TIGR00536">
    <property type="entry name" value="hemK_fam"/>
    <property type="match status" value="1"/>
</dbReference>
<dbReference type="InterPro" id="IPR029063">
    <property type="entry name" value="SAM-dependent_MTases_sf"/>
</dbReference>
<dbReference type="CDD" id="cd02440">
    <property type="entry name" value="AdoMet_MTases"/>
    <property type="match status" value="1"/>
</dbReference>
<evidence type="ECO:0000313" key="6">
    <source>
        <dbReference type="Proteomes" id="UP000886748"/>
    </source>
</evidence>
<protein>
    <submittedName>
        <fullName evidence="5">Peptide chain release factor N(5)-glutamine methyltransferase</fullName>
        <ecNumber evidence="5">2.1.1.297</ecNumber>
    </submittedName>
</protein>
<dbReference type="PROSITE" id="PS00092">
    <property type="entry name" value="N6_MTASE"/>
    <property type="match status" value="1"/>
</dbReference>
<dbReference type="InterPro" id="IPR025714">
    <property type="entry name" value="Methyltranfer_dom"/>
</dbReference>
<dbReference type="GO" id="GO:0003676">
    <property type="term" value="F:nucleic acid binding"/>
    <property type="evidence" value="ECO:0007669"/>
    <property type="project" value="InterPro"/>
</dbReference>
<gene>
    <name evidence="5" type="primary">prmC</name>
    <name evidence="5" type="ORF">IAD26_02225</name>
</gene>
<dbReference type="Gene3D" id="3.40.50.150">
    <property type="entry name" value="Vaccinia Virus protein VP39"/>
    <property type="match status" value="1"/>
</dbReference>
<evidence type="ECO:0000256" key="1">
    <source>
        <dbReference type="ARBA" id="ARBA00022603"/>
    </source>
</evidence>
<dbReference type="SUPFAM" id="SSF53335">
    <property type="entry name" value="S-adenosyl-L-methionine-dependent methyltransferases"/>
    <property type="match status" value="1"/>
</dbReference>
<name>A0A9D1SRD3_9CLOT</name>
<dbReference type="InterPro" id="IPR004556">
    <property type="entry name" value="HemK-like"/>
</dbReference>
<dbReference type="NCBIfam" id="TIGR03534">
    <property type="entry name" value="RF_mod_PrmC"/>
    <property type="match status" value="1"/>
</dbReference>
<evidence type="ECO:0000256" key="3">
    <source>
        <dbReference type="ARBA" id="ARBA00022691"/>
    </source>
</evidence>
<dbReference type="InterPro" id="IPR019874">
    <property type="entry name" value="RF_methyltr_PrmC"/>
</dbReference>
<dbReference type="Proteomes" id="UP000886748">
    <property type="component" value="Unassembled WGS sequence"/>
</dbReference>
<comment type="caution">
    <text evidence="5">The sequence shown here is derived from an EMBL/GenBank/DDBJ whole genome shotgun (WGS) entry which is preliminary data.</text>
</comment>
<sequence>MKINTLKKTDLIKRYTQCGFSVEEASAEIDFAIDILCGLTPKDLIIGVMPSPKDLEKLDAIVTRRLTTREPMAQILGYAYFMGNKFEVTKDTLIPRPETELLVNKAVEIIKANELKQIMDIGTGSGCIACMIAKKTNAQVLGVDISNGALKVSLNNAMHLDLMNRALFRKSDLFAKIREEEKFDMIVSNPPYIPPHVKETLQIEVKDHEPSSALFTTDEDGLEFYEKISNQACSFLNKNGYLLFEAGDGQAFMIKDIMEKNNFSNIEILNDVSGVKRVVVGRFA</sequence>
<keyword evidence="2 5" id="KW-0808">Transferase</keyword>
<reference evidence="5" key="2">
    <citation type="journal article" date="2021" name="PeerJ">
        <title>Extensive microbial diversity within the chicken gut microbiome revealed by metagenomics and culture.</title>
        <authorList>
            <person name="Gilroy R."/>
            <person name="Ravi A."/>
            <person name="Getino M."/>
            <person name="Pursley I."/>
            <person name="Horton D.L."/>
            <person name="Alikhan N.F."/>
            <person name="Baker D."/>
            <person name="Gharbi K."/>
            <person name="Hall N."/>
            <person name="Watson M."/>
            <person name="Adriaenssens E.M."/>
            <person name="Foster-Nyarko E."/>
            <person name="Jarju S."/>
            <person name="Secka A."/>
            <person name="Antonio M."/>
            <person name="Oren A."/>
            <person name="Chaudhuri R.R."/>
            <person name="La Ragione R."/>
            <person name="Hildebrand F."/>
            <person name="Pallen M.J."/>
        </authorList>
    </citation>
    <scope>NUCLEOTIDE SEQUENCE</scope>
    <source>
        <strain evidence="5">CHK154-7741</strain>
    </source>
</reference>
<dbReference type="Pfam" id="PF13847">
    <property type="entry name" value="Methyltransf_31"/>
    <property type="match status" value="1"/>
</dbReference>
<dbReference type="AlphaFoldDB" id="A0A9D1SRD3"/>
<keyword evidence="3" id="KW-0949">S-adenosyl-L-methionine</keyword>